<name>A0A2L0ELH8_SORCE</name>
<dbReference type="Proteomes" id="UP000238348">
    <property type="component" value="Chromosome"/>
</dbReference>
<reference evidence="1 2" key="1">
    <citation type="submission" date="2015-09" db="EMBL/GenBank/DDBJ databases">
        <title>Sorangium comparison.</title>
        <authorList>
            <person name="Zaburannyi N."/>
            <person name="Bunk B."/>
            <person name="Overmann J."/>
            <person name="Mueller R."/>
        </authorList>
    </citation>
    <scope>NUCLEOTIDE SEQUENCE [LARGE SCALE GENOMIC DNA]</scope>
    <source>
        <strain evidence="1 2">So ce26</strain>
    </source>
</reference>
<evidence type="ECO:0000313" key="1">
    <source>
        <dbReference type="EMBL" id="AUX40145.1"/>
    </source>
</evidence>
<dbReference type="AlphaFoldDB" id="A0A2L0ELH8"/>
<organism evidence="1 2">
    <name type="scientific">Sorangium cellulosum</name>
    <name type="common">Polyangium cellulosum</name>
    <dbReference type="NCBI Taxonomy" id="56"/>
    <lineage>
        <taxon>Bacteria</taxon>
        <taxon>Pseudomonadati</taxon>
        <taxon>Myxococcota</taxon>
        <taxon>Polyangia</taxon>
        <taxon>Polyangiales</taxon>
        <taxon>Polyangiaceae</taxon>
        <taxon>Sorangium</taxon>
    </lineage>
</organism>
<dbReference type="RefSeq" id="WP_104977999.1">
    <property type="nucleotide sequence ID" value="NZ_CP012673.1"/>
</dbReference>
<accession>A0A2L0ELH8</accession>
<sequence length="82" mass="9646">MRIEVACRAGHGGSEEPEAFTLGERRVRVTEILDRWPGVDHRYFKVRGDDGARYILRRDFEILVWELEVYEAADEDPSQRPR</sequence>
<proteinExistence type="predicted"/>
<gene>
    <name evidence="1" type="ORF">SOCE26_015420</name>
</gene>
<dbReference type="EMBL" id="CP012673">
    <property type="protein sequence ID" value="AUX40145.1"/>
    <property type="molecule type" value="Genomic_DNA"/>
</dbReference>
<protein>
    <submittedName>
        <fullName evidence="1">Uncharacterized protein</fullName>
    </submittedName>
</protein>
<dbReference type="OrthoDB" id="1121317at2"/>
<evidence type="ECO:0000313" key="2">
    <source>
        <dbReference type="Proteomes" id="UP000238348"/>
    </source>
</evidence>